<gene>
    <name evidence="3" type="ORF">DARMORV10_A08P29730.1</name>
</gene>
<evidence type="ECO:0000256" key="2">
    <source>
        <dbReference type="SAM" id="Phobius"/>
    </source>
</evidence>
<evidence type="ECO:0000256" key="1">
    <source>
        <dbReference type="SAM" id="MobiDB-lite"/>
    </source>
</evidence>
<reference evidence="3" key="1">
    <citation type="submission" date="2021-01" db="EMBL/GenBank/DDBJ databases">
        <authorList>
            <consortium name="Genoscope - CEA"/>
            <person name="William W."/>
        </authorList>
    </citation>
    <scope>NUCLEOTIDE SEQUENCE</scope>
</reference>
<accession>A0A817AEL6</accession>
<dbReference type="Proteomes" id="UP001295469">
    <property type="component" value="Chromosome A08"/>
</dbReference>
<dbReference type="AlphaFoldDB" id="A0A817AEL6"/>
<sequence length="88" mass="9812">MPLGAGNGVSRRRWALTTTLLFSFTIVFLISCSLFLVIHSCHLDVWRKAIPTNGTTEKRTLRYASFGGPFLPTGPSLSDESRGFSHRR</sequence>
<keyword evidence="2" id="KW-0812">Transmembrane</keyword>
<evidence type="ECO:0000313" key="3">
    <source>
        <dbReference type="EMBL" id="CAF2257084.1"/>
    </source>
</evidence>
<organism evidence="3">
    <name type="scientific">Brassica napus</name>
    <name type="common">Rape</name>
    <dbReference type="NCBI Taxonomy" id="3708"/>
    <lineage>
        <taxon>Eukaryota</taxon>
        <taxon>Viridiplantae</taxon>
        <taxon>Streptophyta</taxon>
        <taxon>Embryophyta</taxon>
        <taxon>Tracheophyta</taxon>
        <taxon>Spermatophyta</taxon>
        <taxon>Magnoliopsida</taxon>
        <taxon>eudicotyledons</taxon>
        <taxon>Gunneridae</taxon>
        <taxon>Pentapetalae</taxon>
        <taxon>rosids</taxon>
        <taxon>malvids</taxon>
        <taxon>Brassicales</taxon>
        <taxon>Brassicaceae</taxon>
        <taxon>Brassiceae</taxon>
        <taxon>Brassica</taxon>
    </lineage>
</organism>
<feature type="compositionally biased region" description="Basic and acidic residues" evidence="1">
    <location>
        <begin position="79"/>
        <end position="88"/>
    </location>
</feature>
<dbReference type="EMBL" id="HG994362">
    <property type="protein sequence ID" value="CAF2257084.1"/>
    <property type="molecule type" value="Genomic_DNA"/>
</dbReference>
<proteinExistence type="predicted"/>
<feature type="region of interest" description="Disordered" evidence="1">
    <location>
        <begin position="69"/>
        <end position="88"/>
    </location>
</feature>
<keyword evidence="2" id="KW-1133">Transmembrane helix</keyword>
<protein>
    <submittedName>
        <fullName evidence="3">(rape) hypothetical protein</fullName>
    </submittedName>
</protein>
<feature type="transmembrane region" description="Helical" evidence="2">
    <location>
        <begin position="20"/>
        <end position="38"/>
    </location>
</feature>
<keyword evidence="2" id="KW-0472">Membrane</keyword>
<name>A0A817AEL6_BRANA</name>